<comment type="caution">
    <text evidence="1">The sequence shown here is derived from an EMBL/GenBank/DDBJ whole genome shotgun (WGS) entry which is preliminary data.</text>
</comment>
<keyword evidence="2" id="KW-1185">Reference proteome</keyword>
<protein>
    <submittedName>
        <fullName evidence="1">Uncharacterized protein</fullName>
    </submittedName>
</protein>
<organism evidence="1 2">
    <name type="scientific">Araneus ventricosus</name>
    <name type="common">Orbweaver spider</name>
    <name type="synonym">Epeira ventricosa</name>
    <dbReference type="NCBI Taxonomy" id="182803"/>
    <lineage>
        <taxon>Eukaryota</taxon>
        <taxon>Metazoa</taxon>
        <taxon>Ecdysozoa</taxon>
        <taxon>Arthropoda</taxon>
        <taxon>Chelicerata</taxon>
        <taxon>Arachnida</taxon>
        <taxon>Araneae</taxon>
        <taxon>Araneomorphae</taxon>
        <taxon>Entelegynae</taxon>
        <taxon>Araneoidea</taxon>
        <taxon>Araneidae</taxon>
        <taxon>Araneus</taxon>
    </lineage>
</organism>
<dbReference type="OrthoDB" id="6437659at2759"/>
<dbReference type="AlphaFoldDB" id="A0A4Y2CEQ5"/>
<dbReference type="EMBL" id="BGPR01000183">
    <property type="protein sequence ID" value="GBM02770.1"/>
    <property type="molecule type" value="Genomic_DNA"/>
</dbReference>
<proteinExistence type="predicted"/>
<gene>
    <name evidence="1" type="ORF">AVEN_40835_1</name>
</gene>
<reference evidence="1 2" key="1">
    <citation type="journal article" date="2019" name="Sci. Rep.">
        <title>Orb-weaving spider Araneus ventricosus genome elucidates the spidroin gene catalogue.</title>
        <authorList>
            <person name="Kono N."/>
            <person name="Nakamura H."/>
            <person name="Ohtoshi R."/>
            <person name="Moran D.A.P."/>
            <person name="Shinohara A."/>
            <person name="Yoshida Y."/>
            <person name="Fujiwara M."/>
            <person name="Mori M."/>
            <person name="Tomita M."/>
            <person name="Arakawa K."/>
        </authorList>
    </citation>
    <scope>NUCLEOTIDE SEQUENCE [LARGE SCALE GENOMIC DNA]</scope>
</reference>
<sequence length="170" mass="19433">MGLYYAWAISVSPRLQKRLASIQRIFLRYITGAYKTTPTAALQTITGIMPLHLKAQQGAIYINVTCLRKEIEFHDHSYQPKGYEEKMKSLTTHPSLFNITNQISTTESYKEDNTLMFFTDGSKTEMGTGCSYCAFENGIEVLEWKRKIRKIPHSVSGRIDGTERSDHQSK</sequence>
<evidence type="ECO:0000313" key="2">
    <source>
        <dbReference type="Proteomes" id="UP000499080"/>
    </source>
</evidence>
<name>A0A4Y2CEQ5_ARAVE</name>
<dbReference type="Proteomes" id="UP000499080">
    <property type="component" value="Unassembled WGS sequence"/>
</dbReference>
<accession>A0A4Y2CEQ5</accession>
<evidence type="ECO:0000313" key="1">
    <source>
        <dbReference type="EMBL" id="GBM02770.1"/>
    </source>
</evidence>